<sequence length="448" mass="50858">MLKINSHSLDVPPKELPTCVLRLEVQRVIEQYAKVFQCPKDFITSAVYCIVATLCGKHVTIHDGKYRNHPNLWISHIAPSGSNKSSPIKALLEPMHQEDGNRYRDFRDKYKVFKKNVEEDEPIFNQLIVSDVTPEGLYQVLDRRCDSRDGLLLYRDEIKGFIDDIGRYHNSGEISNYLSIWDGTTFSVTRKTQMPIRIEHPFLCMMGGIQPDAFAEAFKKKLASLGFVQRWLFVYPDNIPKSFYSEVVLESSYVEAWNEILMKLLKMGNMELTLSAEAKQVYIDYYNETKARTDENDSFQASMLSKLRIHVLKWCAITHILSCQDDAGPGCYFALPSSTEVSAEEMKYSVECMRYFEHCGAKALNLITGGTTARKMTKEQLIKQLYSLVGEGKMNITKFAEGIGVSRQYVSRIVNKQPELHGCGCASTETPLYKGSSSVILPQPAVAE</sequence>
<protein>
    <submittedName>
        <fullName evidence="1">DUF3987 domain-containing protein</fullName>
    </submittedName>
</protein>
<name>A0A6I2U4R4_9BACT</name>
<dbReference type="AlphaFoldDB" id="A0A6I2U4R4"/>
<reference evidence="1 2" key="1">
    <citation type="submission" date="2019-08" db="EMBL/GenBank/DDBJ databases">
        <title>In-depth cultivation of the pig gut microbiome towards novel bacterial diversity and tailored functional studies.</title>
        <authorList>
            <person name="Wylensek D."/>
            <person name="Hitch T.C.A."/>
            <person name="Clavel T."/>
        </authorList>
    </citation>
    <scope>NUCLEOTIDE SEQUENCE [LARGE SCALE GENOMIC DNA]</scope>
    <source>
        <strain evidence="1 2">LKV-178-WT-2C</strain>
    </source>
</reference>
<dbReference type="InterPro" id="IPR025048">
    <property type="entry name" value="DUF3987"/>
</dbReference>
<dbReference type="RefSeq" id="WP_154483284.1">
    <property type="nucleotide sequence ID" value="NZ_VUNF01000047.1"/>
</dbReference>
<gene>
    <name evidence="1" type="ORF">FYJ72_14235</name>
</gene>
<proteinExistence type="predicted"/>
<accession>A0A6I2U4R4</accession>
<evidence type="ECO:0000313" key="2">
    <source>
        <dbReference type="Proteomes" id="UP000450161"/>
    </source>
</evidence>
<comment type="caution">
    <text evidence="1">The sequence shown here is derived from an EMBL/GenBank/DDBJ whole genome shotgun (WGS) entry which is preliminary data.</text>
</comment>
<dbReference type="Pfam" id="PF13148">
    <property type="entry name" value="DUF3987"/>
    <property type="match status" value="2"/>
</dbReference>
<dbReference type="EMBL" id="VUNF01000047">
    <property type="protein sequence ID" value="MST78779.1"/>
    <property type="molecule type" value="Genomic_DNA"/>
</dbReference>
<evidence type="ECO:0000313" key="1">
    <source>
        <dbReference type="EMBL" id="MST78779.1"/>
    </source>
</evidence>
<dbReference type="Proteomes" id="UP000450161">
    <property type="component" value="Unassembled WGS sequence"/>
</dbReference>
<organism evidence="1 2">
    <name type="scientific">Segatella copri</name>
    <dbReference type="NCBI Taxonomy" id="165179"/>
    <lineage>
        <taxon>Bacteria</taxon>
        <taxon>Pseudomonadati</taxon>
        <taxon>Bacteroidota</taxon>
        <taxon>Bacteroidia</taxon>
        <taxon>Bacteroidales</taxon>
        <taxon>Prevotellaceae</taxon>
        <taxon>Segatella</taxon>
    </lineage>
</organism>